<gene>
    <name evidence="3" type="ORF">FHX81_4843</name>
</gene>
<dbReference type="Proteomes" id="UP000316628">
    <property type="component" value="Unassembled WGS sequence"/>
</dbReference>
<feature type="domain" description="DUF3631" evidence="2">
    <location>
        <begin position="205"/>
        <end position="388"/>
    </location>
</feature>
<keyword evidence="4" id="KW-1185">Reference proteome</keyword>
<protein>
    <submittedName>
        <fullName evidence="3">Uncharacterized protein DUF3631</fullName>
    </submittedName>
</protein>
<feature type="compositionally biased region" description="Low complexity" evidence="1">
    <location>
        <begin position="1"/>
        <end position="10"/>
    </location>
</feature>
<dbReference type="InterPro" id="IPR022081">
    <property type="entry name" value="DUF3631"/>
</dbReference>
<evidence type="ECO:0000259" key="2">
    <source>
        <dbReference type="Pfam" id="PF12307"/>
    </source>
</evidence>
<proteinExistence type="predicted"/>
<evidence type="ECO:0000313" key="3">
    <source>
        <dbReference type="EMBL" id="TQM82438.1"/>
    </source>
</evidence>
<dbReference type="RefSeq" id="WP_141980259.1">
    <property type="nucleotide sequence ID" value="NZ_VFPP01000001.1"/>
</dbReference>
<dbReference type="Pfam" id="PF12307">
    <property type="entry name" value="DUF3631"/>
    <property type="match status" value="1"/>
</dbReference>
<sequence length="397" mass="43162">MSTATGTTATHHGEAERPGLRLLTPDTDMGAGPQLDGARVLDDVWEFLARFSAFPHEYCAPMLALWYAHTWAVEQFYVTPRLVLSSAEPGSGKTRVLEVAQYLVKSPEMTFSASPAALFRMVSSAPITILFDEVDAIFTKMGSGNEDLRALLNAGYKRSATVARCKGDANNMVVERFAVYAPAALAGIAGGMPATITTRAITINLRRRRREERVDAFRERLVAIESAPIREALADWMTSVGEQVGTATPVMPEGVTDRPAEIWEPLLAIADAAGGHWPETARAACRYFVAEATAVPVSDGVRLLSDLRTLFGERHADRMSTVEILLALHELDESPWADFHGKPLNARALSAELRAYGVSAKAFKHNGGTVKGYVVHGENGLADAWSRYLPAEHKGEN</sequence>
<dbReference type="OrthoDB" id="3261135at2"/>
<dbReference type="AlphaFoldDB" id="A0A543JHV9"/>
<name>A0A543JHV9_9PSEU</name>
<evidence type="ECO:0000256" key="1">
    <source>
        <dbReference type="SAM" id="MobiDB-lite"/>
    </source>
</evidence>
<organism evidence="3 4">
    <name type="scientific">Saccharothrix saharensis</name>
    <dbReference type="NCBI Taxonomy" id="571190"/>
    <lineage>
        <taxon>Bacteria</taxon>
        <taxon>Bacillati</taxon>
        <taxon>Actinomycetota</taxon>
        <taxon>Actinomycetes</taxon>
        <taxon>Pseudonocardiales</taxon>
        <taxon>Pseudonocardiaceae</taxon>
        <taxon>Saccharothrix</taxon>
    </lineage>
</organism>
<dbReference type="InterPro" id="IPR027417">
    <property type="entry name" value="P-loop_NTPase"/>
</dbReference>
<reference evidence="3 4" key="1">
    <citation type="submission" date="2019-06" db="EMBL/GenBank/DDBJ databases">
        <title>Sequencing the genomes of 1000 actinobacteria strains.</title>
        <authorList>
            <person name="Klenk H.-P."/>
        </authorList>
    </citation>
    <scope>NUCLEOTIDE SEQUENCE [LARGE SCALE GENOMIC DNA]</scope>
    <source>
        <strain evidence="3 4">DSM 45456</strain>
    </source>
</reference>
<dbReference type="EMBL" id="VFPP01000001">
    <property type="protein sequence ID" value="TQM82438.1"/>
    <property type="molecule type" value="Genomic_DNA"/>
</dbReference>
<feature type="region of interest" description="Disordered" evidence="1">
    <location>
        <begin position="1"/>
        <end position="23"/>
    </location>
</feature>
<dbReference type="SUPFAM" id="SSF52540">
    <property type="entry name" value="P-loop containing nucleoside triphosphate hydrolases"/>
    <property type="match status" value="1"/>
</dbReference>
<comment type="caution">
    <text evidence="3">The sequence shown here is derived from an EMBL/GenBank/DDBJ whole genome shotgun (WGS) entry which is preliminary data.</text>
</comment>
<evidence type="ECO:0000313" key="4">
    <source>
        <dbReference type="Proteomes" id="UP000316628"/>
    </source>
</evidence>
<accession>A0A543JHV9</accession>